<feature type="region of interest" description="Disordered" evidence="1">
    <location>
        <begin position="163"/>
        <end position="183"/>
    </location>
</feature>
<dbReference type="PROSITE" id="PS50994">
    <property type="entry name" value="INTEGRASE"/>
    <property type="match status" value="1"/>
</dbReference>
<dbReference type="GO" id="GO:0015074">
    <property type="term" value="P:DNA integration"/>
    <property type="evidence" value="ECO:0007669"/>
    <property type="project" value="InterPro"/>
</dbReference>
<name>A0A1W4WYD9_AGRPL</name>
<dbReference type="InterPro" id="IPR036397">
    <property type="entry name" value="RNaseH_sf"/>
</dbReference>
<dbReference type="GeneID" id="108736961"/>
<dbReference type="SUPFAM" id="SSF53098">
    <property type="entry name" value="Ribonuclease H-like"/>
    <property type="match status" value="1"/>
</dbReference>
<keyword evidence="3" id="KW-1185">Reference proteome</keyword>
<dbReference type="OrthoDB" id="6817932at2759"/>
<evidence type="ECO:0000256" key="1">
    <source>
        <dbReference type="SAM" id="MobiDB-lite"/>
    </source>
</evidence>
<dbReference type="RefSeq" id="XP_018325085.1">
    <property type="nucleotide sequence ID" value="XM_018469583.1"/>
</dbReference>
<dbReference type="Gene3D" id="3.30.420.10">
    <property type="entry name" value="Ribonuclease H-like superfamily/Ribonuclease H"/>
    <property type="match status" value="1"/>
</dbReference>
<gene>
    <name evidence="4" type="primary">LOC108736961</name>
</gene>
<dbReference type="AlphaFoldDB" id="A0A1W4WYD9"/>
<evidence type="ECO:0000313" key="3">
    <source>
        <dbReference type="Proteomes" id="UP000192223"/>
    </source>
</evidence>
<feature type="domain" description="Integrase catalytic" evidence="2">
    <location>
        <begin position="1"/>
        <end position="139"/>
    </location>
</feature>
<protein>
    <submittedName>
        <fullName evidence="4">Uncharacterized protein LOC108736961</fullName>
    </submittedName>
</protein>
<dbReference type="Proteomes" id="UP000192223">
    <property type="component" value="Unplaced"/>
</dbReference>
<accession>A0A1W4WYD9</accession>
<evidence type="ECO:0000313" key="4">
    <source>
        <dbReference type="RefSeq" id="XP_018325085.1"/>
    </source>
</evidence>
<evidence type="ECO:0000259" key="2">
    <source>
        <dbReference type="PROSITE" id="PS50994"/>
    </source>
</evidence>
<sequence length="240" mass="27309">MAGHYGVDRICRWTELFLLPSAITEAYATVILDEIVLRYGTPRRVINDNGTQFISGVMQQPTHFLGIAQDLTPLYYPTANPVERRNRDLKTPFAIATPKDQTQWNEIATGFSAAHLTFERELRNSEEAHQDLRAILQSDNFVSEITPRPLDLTNLLRLARDGHEVQHRRQPTPAYRPGDLVSDNEERPVLRLPISKDQPLGIAGVYHTSSLIPFRGPERDIAPQLAERKKGRLKKFRHGT</sequence>
<dbReference type="InterPro" id="IPR050951">
    <property type="entry name" value="Retrovirus_Pol_polyprotein"/>
</dbReference>
<reference evidence="4" key="1">
    <citation type="submission" date="2025-08" db="UniProtKB">
        <authorList>
            <consortium name="RefSeq"/>
        </authorList>
    </citation>
    <scope>IDENTIFICATION</scope>
    <source>
        <tissue evidence="4">Entire body</tissue>
    </source>
</reference>
<dbReference type="GO" id="GO:0003676">
    <property type="term" value="F:nucleic acid binding"/>
    <property type="evidence" value="ECO:0007669"/>
    <property type="project" value="InterPro"/>
</dbReference>
<dbReference type="PANTHER" id="PTHR37984">
    <property type="entry name" value="PROTEIN CBG26694"/>
    <property type="match status" value="1"/>
</dbReference>
<organism evidence="3 4">
    <name type="scientific">Agrilus planipennis</name>
    <name type="common">Emerald ash borer</name>
    <name type="synonym">Agrilus marcopoli</name>
    <dbReference type="NCBI Taxonomy" id="224129"/>
    <lineage>
        <taxon>Eukaryota</taxon>
        <taxon>Metazoa</taxon>
        <taxon>Ecdysozoa</taxon>
        <taxon>Arthropoda</taxon>
        <taxon>Hexapoda</taxon>
        <taxon>Insecta</taxon>
        <taxon>Pterygota</taxon>
        <taxon>Neoptera</taxon>
        <taxon>Endopterygota</taxon>
        <taxon>Coleoptera</taxon>
        <taxon>Polyphaga</taxon>
        <taxon>Elateriformia</taxon>
        <taxon>Buprestoidea</taxon>
        <taxon>Buprestidae</taxon>
        <taxon>Agrilinae</taxon>
        <taxon>Agrilus</taxon>
    </lineage>
</organism>
<dbReference type="PANTHER" id="PTHR37984:SF5">
    <property type="entry name" value="PROTEIN NYNRIN-LIKE"/>
    <property type="match status" value="1"/>
</dbReference>
<dbReference type="InterPro" id="IPR001584">
    <property type="entry name" value="Integrase_cat-core"/>
</dbReference>
<dbReference type="STRING" id="224129.A0A1W4WYD9"/>
<dbReference type="KEGG" id="apln:108736961"/>
<dbReference type="InterPro" id="IPR012337">
    <property type="entry name" value="RNaseH-like_sf"/>
</dbReference>
<proteinExistence type="predicted"/>
<dbReference type="InParanoid" id="A0A1W4WYD9"/>